<proteinExistence type="predicted"/>
<protein>
    <recommendedName>
        <fullName evidence="5">CzcB-like barrel-sandwich hybrid domain-containing protein</fullName>
    </recommendedName>
</protein>
<evidence type="ECO:0000313" key="6">
    <source>
        <dbReference type="EMBL" id="KKN01907.1"/>
    </source>
</evidence>
<dbReference type="AlphaFoldDB" id="A0A0F9MR95"/>
<gene>
    <name evidence="6" type="ORF">LCGC14_1123030</name>
</gene>
<keyword evidence="4" id="KW-0472">Membrane</keyword>
<dbReference type="InterPro" id="IPR050465">
    <property type="entry name" value="UPF0194_transport"/>
</dbReference>
<keyword evidence="4" id="KW-1133">Transmembrane helix</keyword>
<feature type="transmembrane region" description="Helical" evidence="4">
    <location>
        <begin position="12"/>
        <end position="35"/>
    </location>
</feature>
<evidence type="ECO:0000256" key="4">
    <source>
        <dbReference type="SAM" id="Phobius"/>
    </source>
</evidence>
<dbReference type="Pfam" id="PF25973">
    <property type="entry name" value="BSH_CzcB"/>
    <property type="match status" value="1"/>
</dbReference>
<evidence type="ECO:0000259" key="5">
    <source>
        <dbReference type="Pfam" id="PF25973"/>
    </source>
</evidence>
<evidence type="ECO:0000256" key="2">
    <source>
        <dbReference type="ARBA" id="ARBA00023054"/>
    </source>
</evidence>
<dbReference type="GO" id="GO:0030313">
    <property type="term" value="C:cell envelope"/>
    <property type="evidence" value="ECO:0007669"/>
    <property type="project" value="UniProtKB-SubCell"/>
</dbReference>
<keyword evidence="2 3" id="KW-0175">Coiled coil</keyword>
<sequence length="413" mass="46374">MEEYLIVKQKSRYPIAIAALLLLLALGYLIKILLFSNDIPERYLKPILVSQVSLPNVLKGIGTIEPTQRELLSAPLKGNINTLTIREGQAIKKGQVLAKLTNYELEQDIHNASYEQLNLESQVAIDKSNLAIKLSQIKVDLSKAKMALQQQSLELNANKVLMEQGIISAIRFKQSEMLYKQSELEVNAKNDELSLFKEAFDQQLIALNNKVNIAKNKLSYLQRRQEQLTLTANFDGTVSQNLAKLGQAVTQGQSLFELIETDNLLAKIQVPQYSSTQLKIDQKADIVTPSGTIAAKVDYIDTVIRNGAINVFLVLNAPPPSWLRSSQAIEAHIYLEQSLVVQNIKKPNDFDNYSKWKVYEITPSSKAILTNINYKTTEQDTLSFNETLQSNYVLLLPADYATKNNFDLIGAFK</sequence>
<dbReference type="PANTHER" id="PTHR32347">
    <property type="entry name" value="EFFLUX SYSTEM COMPONENT YKNX-RELATED"/>
    <property type="match status" value="1"/>
</dbReference>
<dbReference type="Gene3D" id="2.40.50.100">
    <property type="match status" value="1"/>
</dbReference>
<evidence type="ECO:0000256" key="1">
    <source>
        <dbReference type="ARBA" id="ARBA00004196"/>
    </source>
</evidence>
<organism evidence="6">
    <name type="scientific">marine sediment metagenome</name>
    <dbReference type="NCBI Taxonomy" id="412755"/>
    <lineage>
        <taxon>unclassified sequences</taxon>
        <taxon>metagenomes</taxon>
        <taxon>ecological metagenomes</taxon>
    </lineage>
</organism>
<dbReference type="EMBL" id="LAZR01005208">
    <property type="protein sequence ID" value="KKN01907.1"/>
    <property type="molecule type" value="Genomic_DNA"/>
</dbReference>
<feature type="coiled-coil region" evidence="3">
    <location>
        <begin position="197"/>
        <end position="224"/>
    </location>
</feature>
<keyword evidence="4" id="KW-0812">Transmembrane</keyword>
<dbReference type="Gene3D" id="2.40.30.170">
    <property type="match status" value="1"/>
</dbReference>
<comment type="caution">
    <text evidence="6">The sequence shown here is derived from an EMBL/GenBank/DDBJ whole genome shotgun (WGS) entry which is preliminary data.</text>
</comment>
<dbReference type="InterPro" id="IPR058647">
    <property type="entry name" value="BSH_CzcB-like"/>
</dbReference>
<accession>A0A0F9MR95</accession>
<evidence type="ECO:0000256" key="3">
    <source>
        <dbReference type="SAM" id="Coils"/>
    </source>
</evidence>
<feature type="domain" description="CzcB-like barrel-sandwich hybrid" evidence="5">
    <location>
        <begin position="73"/>
        <end position="258"/>
    </location>
</feature>
<dbReference type="Gene3D" id="1.10.287.470">
    <property type="entry name" value="Helix hairpin bin"/>
    <property type="match status" value="1"/>
</dbReference>
<name>A0A0F9MR95_9ZZZZ</name>
<comment type="subcellular location">
    <subcellularLocation>
        <location evidence="1">Cell envelope</location>
    </subcellularLocation>
</comment>
<reference evidence="6" key="1">
    <citation type="journal article" date="2015" name="Nature">
        <title>Complex archaea that bridge the gap between prokaryotes and eukaryotes.</title>
        <authorList>
            <person name="Spang A."/>
            <person name="Saw J.H."/>
            <person name="Jorgensen S.L."/>
            <person name="Zaremba-Niedzwiedzka K."/>
            <person name="Martijn J."/>
            <person name="Lind A.E."/>
            <person name="van Eijk R."/>
            <person name="Schleper C."/>
            <person name="Guy L."/>
            <person name="Ettema T.J."/>
        </authorList>
    </citation>
    <scope>NUCLEOTIDE SEQUENCE</scope>
</reference>